<protein>
    <submittedName>
        <fullName evidence="1">AlpA family phage regulatory protein</fullName>
    </submittedName>
</protein>
<dbReference type="Pfam" id="PF05930">
    <property type="entry name" value="Phage_AlpA"/>
    <property type="match status" value="1"/>
</dbReference>
<dbReference type="InterPro" id="IPR010260">
    <property type="entry name" value="AlpA"/>
</dbReference>
<dbReference type="SUPFAM" id="SSF46955">
    <property type="entry name" value="Putative DNA-binding domain"/>
    <property type="match status" value="1"/>
</dbReference>
<proteinExistence type="predicted"/>
<sequence>MTHNRIMSLKEVSEALGRTPKTIWRWWAKEKTFPKPILINGRCLGWRESELDNWMESQGGKSDNSKC</sequence>
<comment type="caution">
    <text evidence="1">The sequence shown here is derived from an EMBL/GenBank/DDBJ whole genome shotgun (WGS) entry which is preliminary data.</text>
</comment>
<accession>A0AA46L2M6</accession>
<dbReference type="RefSeq" id="WP_029844699.1">
    <property type="nucleotide sequence ID" value="NZ_NNIG01000478.1"/>
</dbReference>
<dbReference type="InterPro" id="IPR009061">
    <property type="entry name" value="DNA-bd_dom_put_sf"/>
</dbReference>
<dbReference type="Gene3D" id="1.10.238.160">
    <property type="match status" value="1"/>
</dbReference>
<evidence type="ECO:0000313" key="2">
    <source>
        <dbReference type="Proteomes" id="UP000321504"/>
    </source>
</evidence>
<organism evidence="1 2">
    <name type="scientific">Vibrio parahaemolyticus</name>
    <dbReference type="NCBI Taxonomy" id="670"/>
    <lineage>
        <taxon>Bacteria</taxon>
        <taxon>Pseudomonadati</taxon>
        <taxon>Pseudomonadota</taxon>
        <taxon>Gammaproteobacteria</taxon>
        <taxon>Vibrionales</taxon>
        <taxon>Vibrionaceae</taxon>
        <taxon>Vibrio</taxon>
    </lineage>
</organism>
<evidence type="ECO:0000313" key="1">
    <source>
        <dbReference type="EMBL" id="TXN14882.1"/>
    </source>
</evidence>
<dbReference type="Proteomes" id="UP000321504">
    <property type="component" value="Unassembled WGS sequence"/>
</dbReference>
<dbReference type="EMBL" id="VRMQ01000004">
    <property type="protein sequence ID" value="TXN14882.1"/>
    <property type="molecule type" value="Genomic_DNA"/>
</dbReference>
<gene>
    <name evidence="1" type="ORF">FVP01_18035</name>
</gene>
<name>A0AA46L2M6_VIBPH</name>
<dbReference type="AlphaFoldDB" id="A0AA46L2M6"/>
<reference evidence="1 2" key="1">
    <citation type="submission" date="2019-08" db="EMBL/GenBank/DDBJ databases">
        <title>Emerging of two pre-pandemic pathogenic O4:KUT lineages of Vibrio parahaemolyticus in coastal eastern China.</title>
        <authorList>
            <person name="Yu H."/>
        </authorList>
    </citation>
    <scope>NUCLEOTIDE SEQUENCE [LARGE SCALE GENOMIC DNA]</scope>
    <source>
        <strain evidence="1 2">HZ17-383</strain>
    </source>
</reference>